<dbReference type="GO" id="GO:0046464">
    <property type="term" value="P:acylglycerol catabolic process"/>
    <property type="evidence" value="ECO:0007669"/>
    <property type="project" value="TreeGrafter"/>
</dbReference>
<dbReference type="InterPro" id="IPR029058">
    <property type="entry name" value="AB_hydrolase_fold"/>
</dbReference>
<evidence type="ECO:0000313" key="2">
    <source>
        <dbReference type="EMBL" id="QJR10719.1"/>
    </source>
</evidence>
<keyword evidence="3" id="KW-1185">Reference proteome</keyword>
<reference evidence="2 3" key="1">
    <citation type="submission" date="2020-04" db="EMBL/GenBank/DDBJ databases">
        <title>Usitatibacter rugosus gen. nov., sp. nov. and Usitatibacter palustris sp. nov., novel members of Usitatibacteraceae fam. nov. within the order Nitrosomonadales isolated from soil.</title>
        <authorList>
            <person name="Huber K.J."/>
            <person name="Neumann-Schaal M."/>
            <person name="Geppert A."/>
            <person name="Luckner M."/>
            <person name="Wanner G."/>
            <person name="Overmann J."/>
        </authorList>
    </citation>
    <scope>NUCLEOTIDE SEQUENCE [LARGE SCALE GENOMIC DNA]</scope>
    <source>
        <strain evidence="2 3">0125_3</strain>
    </source>
</reference>
<dbReference type="PANTHER" id="PTHR43798:SF33">
    <property type="entry name" value="HYDROLASE, PUTATIVE (AFU_ORTHOLOGUE AFUA_2G14860)-RELATED"/>
    <property type="match status" value="1"/>
</dbReference>
<accession>A0A6M4GTQ0</accession>
<dbReference type="GO" id="GO:0047372">
    <property type="term" value="F:monoacylglycerol lipase activity"/>
    <property type="evidence" value="ECO:0007669"/>
    <property type="project" value="TreeGrafter"/>
</dbReference>
<evidence type="ECO:0000313" key="3">
    <source>
        <dbReference type="Proteomes" id="UP000501534"/>
    </source>
</evidence>
<dbReference type="Proteomes" id="UP000501534">
    <property type="component" value="Chromosome"/>
</dbReference>
<dbReference type="SUPFAM" id="SSF53474">
    <property type="entry name" value="alpha/beta-Hydrolases"/>
    <property type="match status" value="1"/>
</dbReference>
<dbReference type="InterPro" id="IPR000073">
    <property type="entry name" value="AB_hydrolase_1"/>
</dbReference>
<dbReference type="PANTHER" id="PTHR43798">
    <property type="entry name" value="MONOACYLGLYCEROL LIPASE"/>
    <property type="match status" value="1"/>
</dbReference>
<sequence>MKIQLSAVSLALAIGGCATSPGGTGPSAPAIVDPVYTRPQQLVEIEPGRRLNLYCTGSGSPTVMFDAGQTAETSEWGLVQPVIAAKTRACSYDRAGVGFSDGPRRPSSSANIVDDLRRLLAAAGVPPPYILVGHSYGGMNIKLFAYQHPSEVAGMVFVDPSHEDQRLRYLRLNPKQPTELENDQKKLEPILAMRRECIAAAPAGFTPGTELYSKCVGEPDSRFSEAINAAHLKSYEAVGYQRATMSEEEAIFHASAQQLRDARRSLGDIPIIVLTSDTRGLGSPEKEPPNDPHFRLWFVLHDDVAALSTRGSNRLVRQSGHLVHTDQPKAVSDAILEVLRLTR</sequence>
<dbReference type="AlphaFoldDB" id="A0A6M4GTQ0"/>
<dbReference type="KEGG" id="uru:DSM104443_01788"/>
<dbReference type="InterPro" id="IPR050266">
    <property type="entry name" value="AB_hydrolase_sf"/>
</dbReference>
<proteinExistence type="predicted"/>
<dbReference type="PROSITE" id="PS51257">
    <property type="entry name" value="PROKAR_LIPOPROTEIN"/>
    <property type="match status" value="1"/>
</dbReference>
<protein>
    <recommendedName>
        <fullName evidence="1">AB hydrolase-1 domain-containing protein</fullName>
    </recommendedName>
</protein>
<evidence type="ECO:0000259" key="1">
    <source>
        <dbReference type="Pfam" id="PF00561"/>
    </source>
</evidence>
<dbReference type="EMBL" id="CP053069">
    <property type="protein sequence ID" value="QJR10719.1"/>
    <property type="molecule type" value="Genomic_DNA"/>
</dbReference>
<feature type="domain" description="AB hydrolase-1" evidence="1">
    <location>
        <begin position="88"/>
        <end position="177"/>
    </location>
</feature>
<dbReference type="Gene3D" id="3.40.50.1820">
    <property type="entry name" value="alpha/beta hydrolase"/>
    <property type="match status" value="1"/>
</dbReference>
<name>A0A6M4GTQ0_9PROT</name>
<organism evidence="2 3">
    <name type="scientific">Usitatibacter rugosus</name>
    <dbReference type="NCBI Taxonomy" id="2732067"/>
    <lineage>
        <taxon>Bacteria</taxon>
        <taxon>Pseudomonadati</taxon>
        <taxon>Pseudomonadota</taxon>
        <taxon>Betaproteobacteria</taxon>
        <taxon>Nitrosomonadales</taxon>
        <taxon>Usitatibacteraceae</taxon>
        <taxon>Usitatibacter</taxon>
    </lineage>
</organism>
<dbReference type="Pfam" id="PF00561">
    <property type="entry name" value="Abhydrolase_1"/>
    <property type="match status" value="1"/>
</dbReference>
<gene>
    <name evidence="2" type="ORF">DSM104443_01788</name>
</gene>
<dbReference type="GO" id="GO:0016020">
    <property type="term" value="C:membrane"/>
    <property type="evidence" value="ECO:0007669"/>
    <property type="project" value="TreeGrafter"/>
</dbReference>